<dbReference type="STRING" id="381751.SAMN05444391_0108"/>
<protein>
    <submittedName>
        <fullName evidence="2">NIL domain-containing protein</fullName>
    </submittedName>
</protein>
<dbReference type="Proteomes" id="UP000189810">
    <property type="component" value="Chromosome I"/>
</dbReference>
<dbReference type="AlphaFoldDB" id="A0A1M6Q789"/>
<gene>
    <name evidence="2" type="ORF">SAMN05444391_0108</name>
</gene>
<organism evidence="2 3">
    <name type="scientific">Thermocrinis minervae</name>
    <dbReference type="NCBI Taxonomy" id="381751"/>
    <lineage>
        <taxon>Bacteria</taxon>
        <taxon>Pseudomonadati</taxon>
        <taxon>Aquificota</taxon>
        <taxon>Aquificia</taxon>
        <taxon>Aquificales</taxon>
        <taxon>Aquificaceae</taxon>
        <taxon>Thermocrinis</taxon>
    </lineage>
</organism>
<evidence type="ECO:0000259" key="1">
    <source>
        <dbReference type="SMART" id="SM00930"/>
    </source>
</evidence>
<accession>A0A1M6Q789</accession>
<feature type="domain" description="NIL" evidence="1">
    <location>
        <begin position="2"/>
        <end position="73"/>
    </location>
</feature>
<evidence type="ECO:0000313" key="2">
    <source>
        <dbReference type="EMBL" id="SHK16122.1"/>
    </source>
</evidence>
<dbReference type="SUPFAM" id="SSF55021">
    <property type="entry name" value="ACT-like"/>
    <property type="match status" value="1"/>
</dbReference>
<dbReference type="RefSeq" id="WP_079653317.1">
    <property type="nucleotide sequence ID" value="NZ_LT670846.1"/>
</dbReference>
<dbReference type="InterPro" id="IPR018449">
    <property type="entry name" value="NIL_domain"/>
</dbReference>
<keyword evidence="3" id="KW-1185">Reference proteome</keyword>
<dbReference type="OrthoDB" id="9808559at2"/>
<dbReference type="SMART" id="SM00930">
    <property type="entry name" value="NIL"/>
    <property type="match status" value="1"/>
</dbReference>
<dbReference type="Gene3D" id="3.30.70.260">
    <property type="match status" value="1"/>
</dbReference>
<evidence type="ECO:0000313" key="3">
    <source>
        <dbReference type="Proteomes" id="UP000189810"/>
    </source>
</evidence>
<name>A0A1M6Q789_9AQUI</name>
<dbReference type="EMBL" id="LT670846">
    <property type="protein sequence ID" value="SHK16122.1"/>
    <property type="molecule type" value="Genomic_DNA"/>
</dbReference>
<proteinExistence type="predicted"/>
<dbReference type="InterPro" id="IPR045865">
    <property type="entry name" value="ACT-like_dom_sf"/>
</dbReference>
<reference evidence="2 3" key="1">
    <citation type="submission" date="2016-11" db="EMBL/GenBank/DDBJ databases">
        <authorList>
            <person name="Jaros S."/>
            <person name="Januszkiewicz K."/>
            <person name="Wedrychowicz H."/>
        </authorList>
    </citation>
    <scope>NUCLEOTIDE SEQUENCE [LARGE SCALE GENOMIC DNA]</scope>
    <source>
        <strain evidence="2 3">DSM 19557</strain>
    </source>
</reference>
<sequence>MNSIRLQLIYPEEKVKEPLLCMVCKNFDVVVNIRTAKVSQTTGILTVEIDGQEEEINRAIEFLESAGVIVQPIEGQIFTE</sequence>
<dbReference type="Pfam" id="PF09383">
    <property type="entry name" value="NIL"/>
    <property type="match status" value="1"/>
</dbReference>